<gene>
    <name evidence="1" type="ORF">FB467_3456</name>
</gene>
<name>A0A542YW17_9MICO</name>
<organism evidence="1 2">
    <name type="scientific">Ornithinicoccus hortensis</name>
    <dbReference type="NCBI Taxonomy" id="82346"/>
    <lineage>
        <taxon>Bacteria</taxon>
        <taxon>Bacillati</taxon>
        <taxon>Actinomycetota</taxon>
        <taxon>Actinomycetes</taxon>
        <taxon>Micrococcales</taxon>
        <taxon>Intrasporangiaceae</taxon>
        <taxon>Ornithinicoccus</taxon>
    </lineage>
</organism>
<dbReference type="Proteomes" id="UP000319516">
    <property type="component" value="Unassembled WGS sequence"/>
</dbReference>
<protein>
    <submittedName>
        <fullName evidence="1">Uncharacterized protein</fullName>
    </submittedName>
</protein>
<dbReference type="EMBL" id="VFOP01000001">
    <property type="protein sequence ID" value="TQL52276.1"/>
    <property type="molecule type" value="Genomic_DNA"/>
</dbReference>
<evidence type="ECO:0000313" key="2">
    <source>
        <dbReference type="Proteomes" id="UP000319516"/>
    </source>
</evidence>
<keyword evidence="2" id="KW-1185">Reference proteome</keyword>
<accession>A0A542YW17</accession>
<reference evidence="1 2" key="1">
    <citation type="submission" date="2019-06" db="EMBL/GenBank/DDBJ databases">
        <title>Sequencing the genomes of 1000 actinobacteria strains.</title>
        <authorList>
            <person name="Klenk H.-P."/>
        </authorList>
    </citation>
    <scope>NUCLEOTIDE SEQUENCE [LARGE SCALE GENOMIC DNA]</scope>
    <source>
        <strain evidence="1 2">DSM 12335</strain>
    </source>
</reference>
<dbReference type="AlphaFoldDB" id="A0A542YW17"/>
<sequence length="122" mass="12913">MCIFADACDRLAAQQVLLDLPADAYGQVYINTGTDLPDDDALRLVAPARVQVNSLQTRPGRCALTDALTGWTGEWLPEGTAASTESPKVWVLPGASARLGVTQPDGVTRLITALPSDQLIHG</sequence>
<evidence type="ECO:0000313" key="1">
    <source>
        <dbReference type="EMBL" id="TQL52276.1"/>
    </source>
</evidence>
<comment type="caution">
    <text evidence="1">The sequence shown here is derived from an EMBL/GenBank/DDBJ whole genome shotgun (WGS) entry which is preliminary data.</text>
</comment>
<proteinExistence type="predicted"/>